<dbReference type="InterPro" id="IPR037653">
    <property type="entry name" value="Cbp6"/>
</dbReference>
<organism evidence="1 2">
    <name type="scientific">Coniochaeta ligniaria NRRL 30616</name>
    <dbReference type="NCBI Taxonomy" id="1408157"/>
    <lineage>
        <taxon>Eukaryota</taxon>
        <taxon>Fungi</taxon>
        <taxon>Dikarya</taxon>
        <taxon>Ascomycota</taxon>
        <taxon>Pezizomycotina</taxon>
        <taxon>Sordariomycetes</taxon>
        <taxon>Sordariomycetidae</taxon>
        <taxon>Coniochaetales</taxon>
        <taxon>Coniochaetaceae</taxon>
        <taxon>Coniochaeta</taxon>
    </lineage>
</organism>
<dbReference type="InParanoid" id="A0A1J7IFQ6"/>
<dbReference type="PANTHER" id="PTHR28250:SF1">
    <property type="entry name" value="CYTOCHROME B PRE-MRNA-PROCESSING PROTEIN 6"/>
    <property type="match status" value="1"/>
</dbReference>
<name>A0A1J7IFQ6_9PEZI</name>
<dbReference type="Pfam" id="PF20180">
    <property type="entry name" value="UQCC2_CBP6"/>
    <property type="match status" value="1"/>
</dbReference>
<gene>
    <name evidence="1" type="ORF">CONLIGDRAFT_469036</name>
</gene>
<dbReference type="OrthoDB" id="2107880at2759"/>
<protein>
    <submittedName>
        <fullName evidence="1">Uncharacterized protein</fullName>
    </submittedName>
</protein>
<keyword evidence="2" id="KW-1185">Reference proteome</keyword>
<proteinExistence type="predicted"/>
<dbReference type="AlphaFoldDB" id="A0A1J7IFQ6"/>
<evidence type="ECO:0000313" key="2">
    <source>
        <dbReference type="Proteomes" id="UP000182658"/>
    </source>
</evidence>
<reference evidence="1 2" key="1">
    <citation type="submission" date="2016-10" db="EMBL/GenBank/DDBJ databases">
        <title>Draft genome sequence of Coniochaeta ligniaria NRRL30616, a lignocellulolytic fungus for bioabatement of inhibitors in plant biomass hydrolysates.</title>
        <authorList>
            <consortium name="DOE Joint Genome Institute"/>
            <person name="Jimenez D.J."/>
            <person name="Hector R.E."/>
            <person name="Riley R."/>
            <person name="Sun H."/>
            <person name="Grigoriev I.V."/>
            <person name="Van Elsas J.D."/>
            <person name="Nichols N.N."/>
        </authorList>
    </citation>
    <scope>NUCLEOTIDE SEQUENCE [LARGE SCALE GENOMIC DNA]</scope>
    <source>
        <strain evidence="1 2">NRRL 30616</strain>
    </source>
</reference>
<dbReference type="GO" id="GO:0043022">
    <property type="term" value="F:ribosome binding"/>
    <property type="evidence" value="ECO:0007669"/>
    <property type="project" value="InterPro"/>
</dbReference>
<dbReference type="EMBL" id="KV875100">
    <property type="protein sequence ID" value="OIW26294.1"/>
    <property type="molecule type" value="Genomic_DNA"/>
</dbReference>
<dbReference type="GO" id="GO:0034551">
    <property type="term" value="P:mitochondrial respiratory chain complex III assembly"/>
    <property type="evidence" value="ECO:0007669"/>
    <property type="project" value="TreeGrafter"/>
</dbReference>
<dbReference type="Proteomes" id="UP000182658">
    <property type="component" value="Unassembled WGS sequence"/>
</dbReference>
<dbReference type="GO" id="GO:0061671">
    <property type="term" value="C:Cbp3p-Cbp6 complex"/>
    <property type="evidence" value="ECO:0007669"/>
    <property type="project" value="InterPro"/>
</dbReference>
<dbReference type="PANTHER" id="PTHR28250">
    <property type="entry name" value="CYTOCHROME B PRE-MRNA-PROCESSING PROTEIN 6"/>
    <property type="match status" value="1"/>
</dbReference>
<evidence type="ECO:0000313" key="1">
    <source>
        <dbReference type="EMBL" id="OIW26294.1"/>
    </source>
</evidence>
<dbReference type="STRING" id="1408157.A0A1J7IFQ6"/>
<accession>A0A1J7IFQ6</accession>
<sequence>MSGPARSVAHRIFTEALAKWPRDTLRPDFQLHDVVGKRLERELAQSGGNATEAQLKQVNALQSLLENRYQTRYRIAGNLMQPKSNPTHYTDLMRELEEAPNRSWLGRIGKKLGGIIRFKA</sequence>